<accession>A0A5J6VAF1</accession>
<sequence>MEAEHGWFRDLSADDRSWVSLVAQAGISALLTWYDDGARPGPPPGQIFAGAPRSLASTISLAQALDLSRTAVTTVEEAVPELVGAQEETALREAVLRYSRDLAFAAAGVYARAAEQRGGWDARLESLVVHAVLRGEADGTLASRATELGWEDVTDVAVIVGRLPDGESAPALSTLRDAARRIGREVLTAAQGPRLICVLGGCSDPVEDAAGLTAAFGDGPVVVGPRVPHLFAAGRSARAALSGMDAAPAWATTPRPVAADDLLPERALLGENPARRMLVDRVYVPLRDHPSALLDTVQAYLDNGMVLEATARLLFLHPNTVRYRLRKVAETVGLDPHDARDAWVLQVALALGRITRRGR</sequence>
<dbReference type="InterPro" id="IPR025736">
    <property type="entry name" value="PucR_C-HTH_dom"/>
</dbReference>
<dbReference type="Proteomes" id="UP000326546">
    <property type="component" value="Chromosome"/>
</dbReference>
<dbReference type="Pfam" id="PF17853">
    <property type="entry name" value="GGDEF_2"/>
    <property type="match status" value="1"/>
</dbReference>
<organism evidence="4 5">
    <name type="scientific">Ornithinimicrobium pratense</name>
    <dbReference type="NCBI Taxonomy" id="2593973"/>
    <lineage>
        <taxon>Bacteria</taxon>
        <taxon>Bacillati</taxon>
        <taxon>Actinomycetota</taxon>
        <taxon>Actinomycetes</taxon>
        <taxon>Micrococcales</taxon>
        <taxon>Ornithinimicrobiaceae</taxon>
        <taxon>Ornithinimicrobium</taxon>
    </lineage>
</organism>
<feature type="domain" description="PucR C-terminal helix-turn-helix" evidence="2">
    <location>
        <begin position="293"/>
        <end position="350"/>
    </location>
</feature>
<dbReference type="EMBL" id="CP044427">
    <property type="protein sequence ID" value="QFG70256.1"/>
    <property type="molecule type" value="Genomic_DNA"/>
</dbReference>
<dbReference type="KEGG" id="serw:FY030_09140"/>
<proteinExistence type="inferred from homology"/>
<dbReference type="AlphaFoldDB" id="A0A5J6VAF1"/>
<reference evidence="4 5" key="1">
    <citation type="submission" date="2019-09" db="EMBL/GenBank/DDBJ databases">
        <title>Serinicoccus pratensis sp. nov., isolated from meadow soil.</title>
        <authorList>
            <person name="Zhang W."/>
        </authorList>
    </citation>
    <scope>NUCLEOTIDE SEQUENCE [LARGE SCALE GENOMIC DNA]</scope>
    <source>
        <strain evidence="4 5">W204</strain>
    </source>
</reference>
<keyword evidence="5" id="KW-1185">Reference proteome</keyword>
<evidence type="ECO:0000313" key="4">
    <source>
        <dbReference type="EMBL" id="QFG70256.1"/>
    </source>
</evidence>
<evidence type="ECO:0000259" key="2">
    <source>
        <dbReference type="Pfam" id="PF13556"/>
    </source>
</evidence>
<dbReference type="PANTHER" id="PTHR33744:SF7">
    <property type="entry name" value="PUCR FAMILY TRANSCRIPTIONAL REGULATOR"/>
    <property type="match status" value="1"/>
</dbReference>
<dbReference type="PANTHER" id="PTHR33744">
    <property type="entry name" value="CARBOHYDRATE DIACID REGULATOR"/>
    <property type="match status" value="1"/>
</dbReference>
<dbReference type="Pfam" id="PF13556">
    <property type="entry name" value="HTH_30"/>
    <property type="match status" value="1"/>
</dbReference>
<protein>
    <submittedName>
        <fullName evidence="4">PucR family transcriptional regulator</fullName>
    </submittedName>
</protein>
<gene>
    <name evidence="4" type="ORF">FY030_09140</name>
</gene>
<dbReference type="Gene3D" id="1.10.10.2840">
    <property type="entry name" value="PucR C-terminal helix-turn-helix domain"/>
    <property type="match status" value="1"/>
</dbReference>
<evidence type="ECO:0000256" key="1">
    <source>
        <dbReference type="ARBA" id="ARBA00006754"/>
    </source>
</evidence>
<feature type="domain" description="CdaR GGDEF-like" evidence="3">
    <location>
        <begin position="135"/>
        <end position="243"/>
    </location>
</feature>
<name>A0A5J6VAF1_9MICO</name>
<dbReference type="InterPro" id="IPR041522">
    <property type="entry name" value="CdaR_GGDEF"/>
</dbReference>
<dbReference type="OrthoDB" id="3246591at2"/>
<evidence type="ECO:0000259" key="3">
    <source>
        <dbReference type="Pfam" id="PF17853"/>
    </source>
</evidence>
<dbReference type="InterPro" id="IPR042070">
    <property type="entry name" value="PucR_C-HTH_sf"/>
</dbReference>
<comment type="similarity">
    <text evidence="1">Belongs to the CdaR family.</text>
</comment>
<dbReference type="InterPro" id="IPR051448">
    <property type="entry name" value="CdaR-like_regulators"/>
</dbReference>
<evidence type="ECO:0000313" key="5">
    <source>
        <dbReference type="Proteomes" id="UP000326546"/>
    </source>
</evidence>